<gene>
    <name evidence="2" type="ORF">NTJ_13125</name>
</gene>
<evidence type="ECO:0000313" key="3">
    <source>
        <dbReference type="Proteomes" id="UP001307889"/>
    </source>
</evidence>
<feature type="signal peptide" evidence="1">
    <location>
        <begin position="1"/>
        <end position="18"/>
    </location>
</feature>
<keyword evidence="3" id="KW-1185">Reference proteome</keyword>
<dbReference type="Gene3D" id="1.10.2080.10">
    <property type="entry name" value="Insect odorant-binding protein A10/Ejaculatory bulb-specific protein 3"/>
    <property type="match status" value="1"/>
</dbReference>
<dbReference type="InterPro" id="IPR036682">
    <property type="entry name" value="OS_D_A10/PebIII_sf"/>
</dbReference>
<reference evidence="2 3" key="1">
    <citation type="submission" date="2023-09" db="EMBL/GenBank/DDBJ databases">
        <title>Nesidiocoris tenuis whole genome shotgun sequence.</title>
        <authorList>
            <person name="Shibata T."/>
            <person name="Shimoda M."/>
            <person name="Kobayashi T."/>
            <person name="Uehara T."/>
        </authorList>
    </citation>
    <scope>NUCLEOTIDE SEQUENCE [LARGE SCALE GENOMIC DNA]</scope>
    <source>
        <strain evidence="2 3">Japan</strain>
    </source>
</reference>
<protein>
    <submittedName>
        <fullName evidence="2">Uncharacterized protein</fullName>
    </submittedName>
</protein>
<dbReference type="Pfam" id="PF03392">
    <property type="entry name" value="OS-D"/>
    <property type="match status" value="1"/>
</dbReference>
<evidence type="ECO:0000313" key="2">
    <source>
        <dbReference type="EMBL" id="BET00309.1"/>
    </source>
</evidence>
<evidence type="ECO:0000256" key="1">
    <source>
        <dbReference type="SAM" id="SignalP"/>
    </source>
</evidence>
<dbReference type="SUPFAM" id="SSF100910">
    <property type="entry name" value="Chemosensory protein Csp2"/>
    <property type="match status" value="1"/>
</dbReference>
<dbReference type="PANTHER" id="PTHR11257">
    <property type="entry name" value="CHEMOSENSORY PROTEIN-RELATED"/>
    <property type="match status" value="1"/>
</dbReference>
<dbReference type="PANTHER" id="PTHR11257:SF13">
    <property type="entry name" value="GEO07322P1"/>
    <property type="match status" value="1"/>
</dbReference>
<sequence length="120" mass="13366">MIRIWCLAIIAFSGYSLANENGKVFEVDWDGILGNPKTVDEYVNCLSGSGPCVPHSQELKDVLKDVFSTTCGGCTDKQKELFKYSLQKFIPAHQKEWEKILSIFDPTGEYGPKLEAFAGI</sequence>
<organism evidence="2 3">
    <name type="scientific">Nesidiocoris tenuis</name>
    <dbReference type="NCBI Taxonomy" id="355587"/>
    <lineage>
        <taxon>Eukaryota</taxon>
        <taxon>Metazoa</taxon>
        <taxon>Ecdysozoa</taxon>
        <taxon>Arthropoda</taxon>
        <taxon>Hexapoda</taxon>
        <taxon>Insecta</taxon>
        <taxon>Pterygota</taxon>
        <taxon>Neoptera</taxon>
        <taxon>Paraneoptera</taxon>
        <taxon>Hemiptera</taxon>
        <taxon>Heteroptera</taxon>
        <taxon>Panheteroptera</taxon>
        <taxon>Cimicomorpha</taxon>
        <taxon>Miridae</taxon>
        <taxon>Dicyphina</taxon>
        <taxon>Nesidiocoris</taxon>
    </lineage>
</organism>
<proteinExistence type="predicted"/>
<dbReference type="InterPro" id="IPR005055">
    <property type="entry name" value="A10/PebIII"/>
</dbReference>
<name>A0ABN7B7Q9_9HEMI</name>
<dbReference type="EMBL" id="AP028919">
    <property type="protein sequence ID" value="BET00309.1"/>
    <property type="molecule type" value="Genomic_DNA"/>
</dbReference>
<keyword evidence="1" id="KW-0732">Signal</keyword>
<accession>A0ABN7B7Q9</accession>
<feature type="chain" id="PRO_5046845097" evidence="1">
    <location>
        <begin position="19"/>
        <end position="120"/>
    </location>
</feature>
<dbReference type="Proteomes" id="UP001307889">
    <property type="component" value="Chromosome 11"/>
</dbReference>